<sequence>MVLLSQLSLTLALAIFCGRAQRTEAVAFILPSLSQSFRFGRVDFQTRYPQIPEVYAWARPPNYLSERSKFAVDIISVTTRGFNYKVTCLGSCTDWESSLGHKIHHTYHVPQSTWWNTPAVTEVSENEFDIFGRDIHFSVVYKLLNDVTQRRFPVTQTTGTEAPFEVSLRGDCVYLDRDITFQGLRKLTVLARKFVSNDKTLTLKAPQAYERIEEARSLNGAEGMDGIASTLVDIYVQSVEGNMNIVSQASNGSTGGNGGDGPDGEDKSNIISSDLRGVYDKYCNSQKGNPGSNGGNGKSGGVAGRSGRGGTCKTINLKTQHISGVFEVSQRSGRGGSPAEHGFSGSGGRGGKGGCGIRAFFPEVRDKLAVAEGCVRGSSCRDLRGDPGQDGNPGVDAFQIHPAPSKGPDGNVEKADLRKVESLKKWFDNDEELLKLIHRRGERLFLKNKSNEAAEIFSFLLSVINTTSLLHQKVLVRKRTLEQGFDYYGNSYIYAPTLGWTYLERKATRLLEAGGAFESAYNNVKDKIGNVKLASRTMRRTVTELASASKTQHQHDLRTLDSEENLYFKSLFELEVKMTEERSQIANLIPGVIKQSAEEISKGINSVLDFFGALLGFIPAVMAKNPQLAFNSAVDIYRIFAKSPGCSSSAFNELRPTLRTRLNFALHSANAENFDISTMDISAVPIIMRSELGKNKGKFLQDFGCLFDRATKSDLVRNFERVLNDFFRDGDLRITIINKLSNLNLKKKKVAYNLEVLKQMETNVRRAALSQNSGSMSIKRNFADLLYNAYQQYEVDILHSLYELSKSYQFMSLWKFDVLASYDNRYGDISLVSQVGSLNSMSRLFEIRNKLERHRSRFLNTISTSAGPTSHTFSLLREFNRTAYPGLFRSLHNESRFTVTIDLDPNDIATTGCDTCYNARLISIYVEITGSQQPPTVSSRIYLRISHLGDSYFLLPLPDGNKTVVHFQQKPEDIDGGSVLYFDQNESVTSEIDPLLNRKFQQTDSNRDCSETDNPRNFFGGRMCKSPYATYTITVPRSEEACGDHISASNCESLDVGRFENIRIFMRIRAWTSYSTPPHLQ</sequence>
<feature type="compositionally biased region" description="Gly residues" evidence="1">
    <location>
        <begin position="291"/>
        <end position="310"/>
    </location>
</feature>
<gene>
    <name evidence="3" type="ORF">CVLEPA_LOCUS15829</name>
</gene>
<dbReference type="EMBL" id="CAWYQH010000098">
    <property type="protein sequence ID" value="CAK8684706.1"/>
    <property type="molecule type" value="Genomic_DNA"/>
</dbReference>
<evidence type="ECO:0000256" key="2">
    <source>
        <dbReference type="SAM" id="SignalP"/>
    </source>
</evidence>
<feature type="region of interest" description="Disordered" evidence="1">
    <location>
        <begin position="246"/>
        <end position="270"/>
    </location>
</feature>
<dbReference type="Proteomes" id="UP001642483">
    <property type="component" value="Unassembled WGS sequence"/>
</dbReference>
<name>A0ABP0G1L6_CLALP</name>
<proteinExistence type="predicted"/>
<comment type="caution">
    <text evidence="3">The sequence shown here is derived from an EMBL/GenBank/DDBJ whole genome shotgun (WGS) entry which is preliminary data.</text>
</comment>
<feature type="region of interest" description="Disordered" evidence="1">
    <location>
        <begin position="282"/>
        <end position="314"/>
    </location>
</feature>
<organism evidence="3 4">
    <name type="scientific">Clavelina lepadiformis</name>
    <name type="common">Light-bulb sea squirt</name>
    <name type="synonym">Ascidia lepadiformis</name>
    <dbReference type="NCBI Taxonomy" id="159417"/>
    <lineage>
        <taxon>Eukaryota</taxon>
        <taxon>Metazoa</taxon>
        <taxon>Chordata</taxon>
        <taxon>Tunicata</taxon>
        <taxon>Ascidiacea</taxon>
        <taxon>Aplousobranchia</taxon>
        <taxon>Clavelinidae</taxon>
        <taxon>Clavelina</taxon>
    </lineage>
</organism>
<feature type="signal peptide" evidence="2">
    <location>
        <begin position="1"/>
        <end position="25"/>
    </location>
</feature>
<accession>A0ABP0G1L6</accession>
<keyword evidence="2" id="KW-0732">Signal</keyword>
<evidence type="ECO:0000313" key="3">
    <source>
        <dbReference type="EMBL" id="CAK8684706.1"/>
    </source>
</evidence>
<evidence type="ECO:0000313" key="4">
    <source>
        <dbReference type="Proteomes" id="UP001642483"/>
    </source>
</evidence>
<protein>
    <submittedName>
        <fullName evidence="3">Uncharacterized protein</fullName>
    </submittedName>
</protein>
<feature type="chain" id="PRO_5045242136" evidence="2">
    <location>
        <begin position="26"/>
        <end position="1081"/>
    </location>
</feature>
<evidence type="ECO:0000256" key="1">
    <source>
        <dbReference type="SAM" id="MobiDB-lite"/>
    </source>
</evidence>
<keyword evidence="4" id="KW-1185">Reference proteome</keyword>
<reference evidence="3 4" key="1">
    <citation type="submission" date="2024-02" db="EMBL/GenBank/DDBJ databases">
        <authorList>
            <person name="Daric V."/>
            <person name="Darras S."/>
        </authorList>
    </citation>
    <scope>NUCLEOTIDE SEQUENCE [LARGE SCALE GENOMIC DNA]</scope>
</reference>
<feature type="region of interest" description="Disordered" evidence="1">
    <location>
        <begin position="329"/>
        <end position="348"/>
    </location>
</feature>